<keyword evidence="2" id="KW-0808">Transferase</keyword>
<proteinExistence type="predicted"/>
<dbReference type="GO" id="GO:0071797">
    <property type="term" value="C:LUBAC complex"/>
    <property type="evidence" value="ECO:0007669"/>
    <property type="project" value="TreeGrafter"/>
</dbReference>
<dbReference type="PANTHER" id="PTHR22770">
    <property type="entry name" value="UBIQUITIN CONJUGATING ENZYME 7 INTERACTING PROTEIN-RELATED"/>
    <property type="match status" value="1"/>
</dbReference>
<evidence type="ECO:0000256" key="2">
    <source>
        <dbReference type="ARBA" id="ARBA00022679"/>
    </source>
</evidence>
<evidence type="ECO:0000256" key="8">
    <source>
        <dbReference type="PROSITE-ProRule" id="PRU00175"/>
    </source>
</evidence>
<dbReference type="AlphaFoldDB" id="A0A9N9S9X1"/>
<evidence type="ECO:0000259" key="10">
    <source>
        <dbReference type="PROSITE" id="PS51873"/>
    </source>
</evidence>
<dbReference type="GO" id="GO:0043161">
    <property type="term" value="P:proteasome-mediated ubiquitin-dependent protein catabolic process"/>
    <property type="evidence" value="ECO:0007669"/>
    <property type="project" value="TreeGrafter"/>
</dbReference>
<dbReference type="InterPro" id="IPR001841">
    <property type="entry name" value="Znf_RING"/>
</dbReference>
<dbReference type="InterPro" id="IPR051628">
    <property type="entry name" value="LUBAC_E3_Ligases"/>
</dbReference>
<evidence type="ECO:0000313" key="11">
    <source>
        <dbReference type="EMBL" id="CAG9811480.1"/>
    </source>
</evidence>
<reference evidence="11" key="2">
    <citation type="submission" date="2022-10" db="EMBL/GenBank/DDBJ databases">
        <authorList>
            <consortium name="ENA_rothamsted_submissions"/>
            <consortium name="culmorum"/>
            <person name="King R."/>
        </authorList>
    </citation>
    <scope>NUCLEOTIDE SEQUENCE</scope>
</reference>
<dbReference type="GO" id="GO:0004842">
    <property type="term" value="F:ubiquitin-protein transferase activity"/>
    <property type="evidence" value="ECO:0007669"/>
    <property type="project" value="TreeGrafter"/>
</dbReference>
<dbReference type="InterPro" id="IPR044066">
    <property type="entry name" value="TRIAD_supradom"/>
</dbReference>
<dbReference type="Gene3D" id="1.20.120.1750">
    <property type="match status" value="1"/>
</dbReference>
<evidence type="ECO:0000256" key="7">
    <source>
        <dbReference type="ARBA" id="ARBA00022833"/>
    </source>
</evidence>
<reference evidence="11" key="1">
    <citation type="submission" date="2022-01" db="EMBL/GenBank/DDBJ databases">
        <authorList>
            <person name="King R."/>
        </authorList>
    </citation>
    <scope>NUCLEOTIDE SEQUENCE</scope>
</reference>
<evidence type="ECO:0000256" key="4">
    <source>
        <dbReference type="ARBA" id="ARBA00022737"/>
    </source>
</evidence>
<dbReference type="EMBL" id="OU895880">
    <property type="protein sequence ID" value="CAG9811480.1"/>
    <property type="molecule type" value="Genomic_DNA"/>
</dbReference>
<evidence type="ECO:0000256" key="1">
    <source>
        <dbReference type="ARBA" id="ARBA00004906"/>
    </source>
</evidence>
<dbReference type="FunFam" id="3.30.40.10:FF:000137">
    <property type="entry name" value="RanBP-type and C3HC4-type zinc finger-containing protein 1"/>
    <property type="match status" value="1"/>
</dbReference>
<dbReference type="PANTHER" id="PTHR22770:SF13">
    <property type="entry name" value="RING-TYPE DOMAIN-CONTAINING PROTEIN"/>
    <property type="match status" value="1"/>
</dbReference>
<dbReference type="Pfam" id="PF22191">
    <property type="entry name" value="IBR_1"/>
    <property type="match status" value="1"/>
</dbReference>
<keyword evidence="7" id="KW-0862">Zinc</keyword>
<evidence type="ECO:0000256" key="5">
    <source>
        <dbReference type="ARBA" id="ARBA00022771"/>
    </source>
</evidence>
<gene>
    <name evidence="11" type="ORF">CHIRRI_LOCUS14289</name>
</gene>
<accession>A0A9N9S9X1</accession>
<dbReference type="Gene3D" id="3.30.40.10">
    <property type="entry name" value="Zinc/RING finger domain, C3HC4 (zinc finger)"/>
    <property type="match status" value="1"/>
</dbReference>
<keyword evidence="6" id="KW-0833">Ubl conjugation pathway</keyword>
<dbReference type="GO" id="GO:0008270">
    <property type="term" value="F:zinc ion binding"/>
    <property type="evidence" value="ECO:0007669"/>
    <property type="project" value="UniProtKB-KW"/>
</dbReference>
<dbReference type="InterPro" id="IPR013083">
    <property type="entry name" value="Znf_RING/FYVE/PHD"/>
</dbReference>
<dbReference type="OrthoDB" id="261960at2759"/>
<feature type="domain" description="RING-type" evidence="10">
    <location>
        <begin position="41"/>
        <end position="240"/>
    </location>
</feature>
<dbReference type="SUPFAM" id="SSF57850">
    <property type="entry name" value="RING/U-box"/>
    <property type="match status" value="3"/>
</dbReference>
<dbReference type="PROSITE" id="PS00518">
    <property type="entry name" value="ZF_RING_1"/>
    <property type="match status" value="1"/>
</dbReference>
<sequence>MFKKIKFLTFFQKLFRQIKRKFTKKPHPVEADRFEYNENKSPFNCEICLLDINPTDGIILKDCIHRFCKACIINTIKYSTEAVIGCPHADCRGIITDREIRCFISYEDYDVLLDRSLRQAEISMKTSYHCKTLNCIGWVEVNSKKIERFRCQVCMKVNCIPCRAVHESFTCRQYREEWKMEIQLSKQLIKTMIKEKKIKKCPKCNVLIEKHLGCDHIKCIKCQQDFQWSSLQKIRVGDPD</sequence>
<protein>
    <submittedName>
        <fullName evidence="11">Uncharacterized protein</fullName>
    </submittedName>
</protein>
<dbReference type="PROSITE" id="PS50089">
    <property type="entry name" value="ZF_RING_2"/>
    <property type="match status" value="1"/>
</dbReference>
<dbReference type="Proteomes" id="UP001153620">
    <property type="component" value="Chromosome 4"/>
</dbReference>
<evidence type="ECO:0000256" key="3">
    <source>
        <dbReference type="ARBA" id="ARBA00022723"/>
    </source>
</evidence>
<organism evidence="11 12">
    <name type="scientific">Chironomus riparius</name>
    <dbReference type="NCBI Taxonomy" id="315576"/>
    <lineage>
        <taxon>Eukaryota</taxon>
        <taxon>Metazoa</taxon>
        <taxon>Ecdysozoa</taxon>
        <taxon>Arthropoda</taxon>
        <taxon>Hexapoda</taxon>
        <taxon>Insecta</taxon>
        <taxon>Pterygota</taxon>
        <taxon>Neoptera</taxon>
        <taxon>Endopterygota</taxon>
        <taxon>Diptera</taxon>
        <taxon>Nematocera</taxon>
        <taxon>Chironomoidea</taxon>
        <taxon>Chironomidae</taxon>
        <taxon>Chironominae</taxon>
        <taxon>Chironomus</taxon>
    </lineage>
</organism>
<evidence type="ECO:0000256" key="6">
    <source>
        <dbReference type="ARBA" id="ARBA00022786"/>
    </source>
</evidence>
<dbReference type="InterPro" id="IPR017907">
    <property type="entry name" value="Znf_RING_CS"/>
</dbReference>
<keyword evidence="3" id="KW-0479">Metal-binding</keyword>
<keyword evidence="5 8" id="KW-0863">Zinc-finger</keyword>
<feature type="domain" description="RING-type" evidence="9">
    <location>
        <begin position="45"/>
        <end position="87"/>
    </location>
</feature>
<evidence type="ECO:0000313" key="12">
    <source>
        <dbReference type="Proteomes" id="UP001153620"/>
    </source>
</evidence>
<name>A0A9N9S9X1_9DIPT</name>
<dbReference type="GO" id="GO:0043130">
    <property type="term" value="F:ubiquitin binding"/>
    <property type="evidence" value="ECO:0007669"/>
    <property type="project" value="TreeGrafter"/>
</dbReference>
<dbReference type="GO" id="GO:0097039">
    <property type="term" value="P:protein linear polyubiquitination"/>
    <property type="evidence" value="ECO:0007669"/>
    <property type="project" value="TreeGrafter"/>
</dbReference>
<dbReference type="PROSITE" id="PS51873">
    <property type="entry name" value="TRIAD"/>
    <property type="match status" value="1"/>
</dbReference>
<comment type="pathway">
    <text evidence="1">Protein modification; protein ubiquitination.</text>
</comment>
<keyword evidence="4" id="KW-0677">Repeat</keyword>
<evidence type="ECO:0000259" key="9">
    <source>
        <dbReference type="PROSITE" id="PS50089"/>
    </source>
</evidence>
<keyword evidence="12" id="KW-1185">Reference proteome</keyword>